<dbReference type="Proteomes" id="UP000184050">
    <property type="component" value="Unassembled WGS sequence"/>
</dbReference>
<gene>
    <name evidence="1" type="ORF">SAMN05444280_13329</name>
</gene>
<dbReference type="EMBL" id="FQZE01000033">
    <property type="protein sequence ID" value="SHJ83415.1"/>
    <property type="molecule type" value="Genomic_DNA"/>
</dbReference>
<sequence>MNNIHPVFDRIKYRTAYGMSMDKLMSVCPEKVATQGSKIRDSVAHQDNSQLIKTNSKIIIFA</sequence>
<organism evidence="1 2">
    <name type="scientific">Tangfeifania diversioriginum</name>
    <dbReference type="NCBI Taxonomy" id="1168035"/>
    <lineage>
        <taxon>Bacteria</taxon>
        <taxon>Pseudomonadati</taxon>
        <taxon>Bacteroidota</taxon>
        <taxon>Bacteroidia</taxon>
        <taxon>Marinilabiliales</taxon>
        <taxon>Prolixibacteraceae</taxon>
        <taxon>Tangfeifania</taxon>
    </lineage>
</organism>
<dbReference type="RefSeq" id="WP_139279626.1">
    <property type="nucleotide sequence ID" value="NZ_FQZE01000033.1"/>
</dbReference>
<proteinExistence type="predicted"/>
<evidence type="ECO:0000313" key="2">
    <source>
        <dbReference type="Proteomes" id="UP000184050"/>
    </source>
</evidence>
<dbReference type="STRING" id="1168035.SAMN05444280_13329"/>
<name>A0A1M6MIV5_9BACT</name>
<keyword evidence="2" id="KW-1185">Reference proteome</keyword>
<evidence type="ECO:0000313" key="1">
    <source>
        <dbReference type="EMBL" id="SHJ83415.1"/>
    </source>
</evidence>
<reference evidence="1 2" key="1">
    <citation type="submission" date="2016-11" db="EMBL/GenBank/DDBJ databases">
        <authorList>
            <person name="Jaros S."/>
            <person name="Januszkiewicz K."/>
            <person name="Wedrychowicz H."/>
        </authorList>
    </citation>
    <scope>NUCLEOTIDE SEQUENCE [LARGE SCALE GENOMIC DNA]</scope>
    <source>
        <strain evidence="1 2">DSM 27063</strain>
    </source>
</reference>
<accession>A0A1M6MIV5</accession>
<dbReference type="AlphaFoldDB" id="A0A1M6MIV5"/>
<protein>
    <submittedName>
        <fullName evidence="1">Uncharacterized protein</fullName>
    </submittedName>
</protein>